<gene>
    <name evidence="1" type="ORF">Pc21g18740</name>
    <name evidence="1" type="ORF">PCH_Pc21g18740</name>
</gene>
<accession>B6HI74</accession>
<organism evidence="1 2">
    <name type="scientific">Penicillium rubens (strain ATCC 28089 / DSM 1075 / NRRL 1951 / Wisconsin 54-1255)</name>
    <name type="common">Penicillium chrysogenum</name>
    <dbReference type="NCBI Taxonomy" id="500485"/>
    <lineage>
        <taxon>Eukaryota</taxon>
        <taxon>Fungi</taxon>
        <taxon>Dikarya</taxon>
        <taxon>Ascomycota</taxon>
        <taxon>Pezizomycotina</taxon>
        <taxon>Eurotiomycetes</taxon>
        <taxon>Eurotiomycetidae</taxon>
        <taxon>Eurotiales</taxon>
        <taxon>Aspergillaceae</taxon>
        <taxon>Penicillium</taxon>
        <taxon>Penicillium chrysogenum species complex</taxon>
    </lineage>
</organism>
<evidence type="ECO:0000313" key="1">
    <source>
        <dbReference type="EMBL" id="CAP96771.1"/>
    </source>
</evidence>
<keyword evidence="2" id="KW-1185">Reference proteome</keyword>
<sequence>MALLDWSVGLPRQSTDPDHLVAENSIWMYSALKEKPPSDDGVHPDCVDVGAGECSSVRRPFRHDWMARWANKSRQVIICDQAKVMAIASGVGNGGTRIIKGVGDCADLHE</sequence>
<dbReference type="EMBL" id="AM920436">
    <property type="protein sequence ID" value="CAP96771.1"/>
    <property type="molecule type" value="Genomic_DNA"/>
</dbReference>
<evidence type="ECO:0000313" key="2">
    <source>
        <dbReference type="Proteomes" id="UP000000724"/>
    </source>
</evidence>
<name>B6HI74_PENRW</name>
<reference evidence="1 2" key="1">
    <citation type="journal article" date="2008" name="Nat. Biotechnol.">
        <title>Genome sequencing and analysis of the filamentous fungus Penicillium chrysogenum.</title>
        <authorList>
            <person name="van den Berg M.A."/>
            <person name="Albang R."/>
            <person name="Albermann K."/>
            <person name="Badger J.H."/>
            <person name="Daran J.-M."/>
            <person name="Driessen A.J.M."/>
            <person name="Garcia-Estrada C."/>
            <person name="Fedorova N.D."/>
            <person name="Harris D.M."/>
            <person name="Heijne W.H.M."/>
            <person name="Joardar V.S."/>
            <person name="Kiel J.A.K.W."/>
            <person name="Kovalchuk A."/>
            <person name="Martin J.F."/>
            <person name="Nierman W.C."/>
            <person name="Nijland J.G."/>
            <person name="Pronk J.T."/>
            <person name="Roubos J.A."/>
            <person name="van der Klei I.J."/>
            <person name="van Peij N.N.M.E."/>
            <person name="Veenhuis M."/>
            <person name="von Doehren H."/>
            <person name="Wagner C."/>
            <person name="Wortman J.R."/>
            <person name="Bovenberg R.A.L."/>
        </authorList>
    </citation>
    <scope>NUCLEOTIDE SEQUENCE [LARGE SCALE GENOMIC DNA]</scope>
    <source>
        <strain evidence="2">ATCC 28089 / DSM 1075 / NRRL 1951 / Wisconsin 54-1255</strain>
    </source>
</reference>
<protein>
    <submittedName>
        <fullName evidence="1">Uncharacterized protein</fullName>
    </submittedName>
</protein>
<dbReference type="AlphaFoldDB" id="B6HI74"/>
<dbReference type="VEuPathDB" id="FungiDB:PCH_Pc21g18740"/>
<proteinExistence type="predicted"/>
<dbReference type="Proteomes" id="UP000000724">
    <property type="component" value="Contig Pc00c21"/>
</dbReference>
<dbReference type="HOGENOM" id="CLU_2171883_0_0_1"/>